<protein>
    <recommendedName>
        <fullName evidence="4 11">Diacylglycerol O-acyltransferase</fullName>
        <ecNumber evidence="4 11">2.3.1.20</ecNumber>
    </recommendedName>
</protein>
<dbReference type="InterPro" id="IPR014292">
    <property type="entry name" value="Acyl_transf_WS/DGAT"/>
</dbReference>
<evidence type="ECO:0000256" key="8">
    <source>
        <dbReference type="ARBA" id="ARBA00023098"/>
    </source>
</evidence>
<dbReference type="EC" id="2.3.1.20" evidence="4 11"/>
<dbReference type="AlphaFoldDB" id="A0A521EME3"/>
<dbReference type="SUPFAM" id="SSF52777">
    <property type="entry name" value="CoA-dependent acyltransferases"/>
    <property type="match status" value="1"/>
</dbReference>
<dbReference type="UniPathway" id="UPA00282"/>
<keyword evidence="8 11" id="KW-0443">Lipid metabolism</keyword>
<dbReference type="InterPro" id="IPR004255">
    <property type="entry name" value="O-acyltransferase_WSD1_N"/>
</dbReference>
<keyword evidence="9 11" id="KW-0012">Acyltransferase</keyword>
<dbReference type="GO" id="GO:0019432">
    <property type="term" value="P:triglyceride biosynthetic process"/>
    <property type="evidence" value="ECO:0007669"/>
    <property type="project" value="UniProtKB-UniPathway"/>
</dbReference>
<dbReference type="NCBIfam" id="TIGR02946">
    <property type="entry name" value="acyl_WS_DGAT"/>
    <property type="match status" value="1"/>
</dbReference>
<dbReference type="Pfam" id="PF06974">
    <property type="entry name" value="WS_DGAT_C"/>
    <property type="match status" value="1"/>
</dbReference>
<dbReference type="GO" id="GO:0004144">
    <property type="term" value="F:diacylglycerol O-acyltransferase activity"/>
    <property type="evidence" value="ECO:0007669"/>
    <property type="project" value="UniProtKB-EC"/>
</dbReference>
<comment type="pathway">
    <text evidence="1 11">Glycerolipid metabolism; triacylglycerol biosynthesis.</text>
</comment>
<evidence type="ECO:0000259" key="13">
    <source>
        <dbReference type="Pfam" id="PF03007"/>
    </source>
</evidence>
<dbReference type="GO" id="GO:0001666">
    <property type="term" value="P:response to hypoxia"/>
    <property type="evidence" value="ECO:0007669"/>
    <property type="project" value="TreeGrafter"/>
</dbReference>
<dbReference type="RefSeq" id="WP_142459243.1">
    <property type="nucleotide sequence ID" value="NZ_FXTJ01000005.1"/>
</dbReference>
<feature type="region of interest" description="Disordered" evidence="12">
    <location>
        <begin position="492"/>
        <end position="526"/>
    </location>
</feature>
<feature type="domain" description="O-acyltransferase WSD1-like N-terminal" evidence="13">
    <location>
        <begin position="4"/>
        <end position="297"/>
    </location>
</feature>
<dbReference type="PANTHER" id="PTHR31650:SF1">
    <property type="entry name" value="WAX ESTER SYNTHASE_DIACYLGLYCEROL ACYLTRANSFERASE 4-RELATED"/>
    <property type="match status" value="1"/>
</dbReference>
<feature type="region of interest" description="Disordered" evidence="12">
    <location>
        <begin position="156"/>
        <end position="175"/>
    </location>
</feature>
<dbReference type="PANTHER" id="PTHR31650">
    <property type="entry name" value="O-ACYLTRANSFERASE (WSD1-LIKE) FAMILY PROTEIN"/>
    <property type="match status" value="1"/>
</dbReference>
<evidence type="ECO:0000256" key="4">
    <source>
        <dbReference type="ARBA" id="ARBA00013244"/>
    </source>
</evidence>
<feature type="region of interest" description="Disordered" evidence="12">
    <location>
        <begin position="238"/>
        <end position="267"/>
    </location>
</feature>
<proteinExistence type="inferred from homology"/>
<name>A0A521EME3_9ACTN</name>
<comment type="similarity">
    <text evidence="3 11">Belongs to the long-chain O-acyltransferase family.</text>
</comment>
<evidence type="ECO:0000256" key="11">
    <source>
        <dbReference type="RuleBase" id="RU361241"/>
    </source>
</evidence>
<evidence type="ECO:0000256" key="7">
    <source>
        <dbReference type="ARBA" id="ARBA00022798"/>
    </source>
</evidence>
<evidence type="ECO:0000256" key="10">
    <source>
        <dbReference type="ARBA" id="ARBA00048109"/>
    </source>
</evidence>
<feature type="compositionally biased region" description="Low complexity" evidence="12">
    <location>
        <begin position="516"/>
        <end position="526"/>
    </location>
</feature>
<dbReference type="InterPro" id="IPR009721">
    <property type="entry name" value="O-acyltransferase_WSD1_C"/>
</dbReference>
<accession>A0A521EME3</accession>
<keyword evidence="16" id="KW-1185">Reference proteome</keyword>
<dbReference type="GO" id="GO:0071731">
    <property type="term" value="P:response to nitric oxide"/>
    <property type="evidence" value="ECO:0007669"/>
    <property type="project" value="TreeGrafter"/>
</dbReference>
<keyword evidence="6 11" id="KW-0808">Transferase</keyword>
<evidence type="ECO:0000313" key="16">
    <source>
        <dbReference type="Proteomes" id="UP000317484"/>
    </source>
</evidence>
<evidence type="ECO:0000256" key="1">
    <source>
        <dbReference type="ARBA" id="ARBA00004771"/>
    </source>
</evidence>
<keyword evidence="7 11" id="KW-0319">Glycerol metabolism</keyword>
<dbReference type="InterPro" id="IPR045034">
    <property type="entry name" value="O-acyltransferase_WSD1-like"/>
</dbReference>
<organism evidence="15 16">
    <name type="scientific">Geodermatophilus aquaeductus</name>
    <dbReference type="NCBI Taxonomy" id="1564161"/>
    <lineage>
        <taxon>Bacteria</taxon>
        <taxon>Bacillati</taxon>
        <taxon>Actinomycetota</taxon>
        <taxon>Actinomycetes</taxon>
        <taxon>Geodermatophilales</taxon>
        <taxon>Geodermatophilaceae</taxon>
        <taxon>Geodermatophilus</taxon>
    </lineage>
</organism>
<dbReference type="GO" id="GO:0006071">
    <property type="term" value="P:glycerol metabolic process"/>
    <property type="evidence" value="ECO:0007669"/>
    <property type="project" value="UniProtKB-KW"/>
</dbReference>
<dbReference type="InterPro" id="IPR023213">
    <property type="entry name" value="CAT-like_dom_sf"/>
</dbReference>
<evidence type="ECO:0000256" key="3">
    <source>
        <dbReference type="ARBA" id="ARBA00009587"/>
    </source>
</evidence>
<evidence type="ECO:0000259" key="14">
    <source>
        <dbReference type="Pfam" id="PF06974"/>
    </source>
</evidence>
<gene>
    <name evidence="15" type="ORF">SAMN06273567_105276</name>
</gene>
<keyword evidence="5 11" id="KW-0444">Lipid biosynthesis</keyword>
<dbReference type="EMBL" id="FXTJ01000005">
    <property type="protein sequence ID" value="SMO85089.1"/>
    <property type="molecule type" value="Genomic_DNA"/>
</dbReference>
<dbReference type="Pfam" id="PF03007">
    <property type="entry name" value="WS_DGAT_cat"/>
    <property type="match status" value="1"/>
</dbReference>
<dbReference type="GO" id="GO:0005886">
    <property type="term" value="C:plasma membrane"/>
    <property type="evidence" value="ECO:0007669"/>
    <property type="project" value="TreeGrafter"/>
</dbReference>
<comment type="pathway">
    <text evidence="2">Lipid metabolism.</text>
</comment>
<feature type="compositionally biased region" description="Pro residues" evidence="12">
    <location>
        <begin position="248"/>
        <end position="260"/>
    </location>
</feature>
<evidence type="ECO:0000256" key="12">
    <source>
        <dbReference type="SAM" id="MobiDB-lite"/>
    </source>
</evidence>
<evidence type="ECO:0000256" key="2">
    <source>
        <dbReference type="ARBA" id="ARBA00005189"/>
    </source>
</evidence>
<evidence type="ECO:0000256" key="9">
    <source>
        <dbReference type="ARBA" id="ARBA00023315"/>
    </source>
</evidence>
<feature type="domain" description="O-acyltransferase WSD1 C-terminal" evidence="14">
    <location>
        <begin position="337"/>
        <end position="487"/>
    </location>
</feature>
<sequence>MKQLSGLDATFLHLETSAQFGHVSSLSIYTRPDSPDYRPYDAWKGQLQQRLHLLEPLRRRLAEVPLGLDHPYWIADPAFDIDFHVRHTAVPPPGTDDQLAKLVGRLVSRPLDRRKPLWLSYVIEGLPDDRFAVLTIVHHATIDGASGVELMTLMLDDSPEGSTAPSEPDRWTPERPPGDLEMLARGALGLARKPGRGVLLAAWSAREIGRATRNPVLVRAANDVRRSLRGPLGTVLNLGRQRPEEPDQPPAMPSVRPPRTPFNGPITPHRKLAIRSTSLDVVRQVKSALGVTVNDVVMAACAGGLRTFLERRGALPSDPLVALVPVSVRTGEETERWTNRVSMLSAVLPTDEPDPVRRLRRVHESMASSKELFSALPADRLTDFAEFPPPAVFARAMRLSARLRLGSRLSPGNLVISNVPGPRAPLYAAGARLEHYFPVSTIVEGQGLNITVQSYLDRLDWGLVSCAELLPDVDVLLADILDELDRLAAAAGVATPRPEPEPAAAPAAPAPRRPARSGGTRARTRG</sequence>
<dbReference type="Proteomes" id="UP000317484">
    <property type="component" value="Unassembled WGS sequence"/>
</dbReference>
<comment type="catalytic activity">
    <reaction evidence="10 11">
        <text>an acyl-CoA + a 1,2-diacyl-sn-glycerol = a triacyl-sn-glycerol + CoA</text>
        <dbReference type="Rhea" id="RHEA:10868"/>
        <dbReference type="ChEBI" id="CHEBI:17815"/>
        <dbReference type="ChEBI" id="CHEBI:57287"/>
        <dbReference type="ChEBI" id="CHEBI:58342"/>
        <dbReference type="ChEBI" id="CHEBI:64615"/>
        <dbReference type="EC" id="2.3.1.20"/>
    </reaction>
</comment>
<evidence type="ECO:0000313" key="15">
    <source>
        <dbReference type="EMBL" id="SMO85089.1"/>
    </source>
</evidence>
<dbReference type="GO" id="GO:0051701">
    <property type="term" value="P:biological process involved in interaction with host"/>
    <property type="evidence" value="ECO:0007669"/>
    <property type="project" value="TreeGrafter"/>
</dbReference>
<reference evidence="15 16" key="1">
    <citation type="submission" date="2017-05" db="EMBL/GenBank/DDBJ databases">
        <authorList>
            <person name="Varghese N."/>
            <person name="Submissions S."/>
        </authorList>
    </citation>
    <scope>NUCLEOTIDE SEQUENCE [LARGE SCALE GENOMIC DNA]</scope>
    <source>
        <strain evidence="15 16">DSM 46834</strain>
    </source>
</reference>
<evidence type="ECO:0000256" key="5">
    <source>
        <dbReference type="ARBA" id="ARBA00022516"/>
    </source>
</evidence>
<evidence type="ECO:0000256" key="6">
    <source>
        <dbReference type="ARBA" id="ARBA00022679"/>
    </source>
</evidence>
<dbReference type="Gene3D" id="3.30.559.10">
    <property type="entry name" value="Chloramphenicol acetyltransferase-like domain"/>
    <property type="match status" value="1"/>
</dbReference>